<gene>
    <name evidence="1" type="ORF">MANES_S046800</name>
</gene>
<name>A0A199UBR4_MANES</name>
<organism evidence="1">
    <name type="scientific">Manihot esculenta</name>
    <name type="common">Cassava</name>
    <name type="synonym">Jatropha manihot</name>
    <dbReference type="NCBI Taxonomy" id="3983"/>
    <lineage>
        <taxon>Eukaryota</taxon>
        <taxon>Viridiplantae</taxon>
        <taxon>Streptophyta</taxon>
        <taxon>Embryophyta</taxon>
        <taxon>Tracheophyta</taxon>
        <taxon>Spermatophyta</taxon>
        <taxon>Magnoliopsida</taxon>
        <taxon>eudicotyledons</taxon>
        <taxon>Gunneridae</taxon>
        <taxon>Pentapetalae</taxon>
        <taxon>rosids</taxon>
        <taxon>fabids</taxon>
        <taxon>Malpighiales</taxon>
        <taxon>Euphorbiaceae</taxon>
        <taxon>Crotonoideae</taxon>
        <taxon>Manihoteae</taxon>
        <taxon>Manihot</taxon>
    </lineage>
</organism>
<dbReference type="EMBL" id="KV450594">
    <property type="protein sequence ID" value="OAY21903.1"/>
    <property type="molecule type" value="Genomic_DNA"/>
</dbReference>
<dbReference type="PANTHER" id="PTHR36039:SF2">
    <property type="entry name" value="RNA LIGASE_CYCLIC NUCLEOTIDE PHOSPHODIESTERASE FAMILY PROTEIN"/>
    <property type="match status" value="1"/>
</dbReference>
<protein>
    <submittedName>
        <fullName evidence="1">Uncharacterized protein</fullName>
    </submittedName>
</protein>
<accession>A0A199UBR4</accession>
<dbReference type="STRING" id="3983.A0A199UBR4"/>
<sequence>MPSTKAFIRVLNCHSMSQGYAIELYFDPALEDQVLKAWNVLARRHISTLRWESSK</sequence>
<proteinExistence type="predicted"/>
<dbReference type="PANTHER" id="PTHR36039">
    <property type="match status" value="1"/>
</dbReference>
<evidence type="ECO:0000313" key="1">
    <source>
        <dbReference type="EMBL" id="OAY21903.1"/>
    </source>
</evidence>
<dbReference type="AlphaFoldDB" id="A0A199UBR4"/>
<reference evidence="1" key="1">
    <citation type="submission" date="2016-02" db="EMBL/GenBank/DDBJ databases">
        <title>WGS assembly of Manihot esculenta.</title>
        <authorList>
            <person name="Bredeson J.V."/>
            <person name="Prochnik S.E."/>
            <person name="Lyons J.B."/>
            <person name="Schmutz J."/>
            <person name="Grimwood J."/>
            <person name="Vrebalov J."/>
            <person name="Bart R.S."/>
            <person name="Amuge T."/>
            <person name="Ferguson M.E."/>
            <person name="Green R."/>
            <person name="Putnam N."/>
            <person name="Stites J."/>
            <person name="Rounsley S."/>
            <person name="Rokhsar D.S."/>
        </authorList>
    </citation>
    <scope>NUCLEOTIDE SEQUENCE [LARGE SCALE GENOMIC DNA]</scope>
    <source>
        <tissue evidence="1">Leaf</tissue>
    </source>
</reference>